<protein>
    <submittedName>
        <fullName evidence="2">Uncharacterized protein</fullName>
    </submittedName>
</protein>
<sequence length="101" mass="11049">MMRYSLSFGNCTPCISLGVAPCPSGTPNPFDASQDRHSNHHKTIHLIIYLSSACIISLTLTISTAACLHPISPTPLLQRRRRTEICLQHSLHPRAQAGEST</sequence>
<keyword evidence="1" id="KW-1133">Transmembrane helix</keyword>
<dbReference type="RefSeq" id="XP_040746013.1">
    <property type="nucleotide sequence ID" value="XM_040892099.1"/>
</dbReference>
<gene>
    <name evidence="2" type="ORF">DL89DRAFT_81026</name>
</gene>
<dbReference type="EMBL" id="MCFD01000002">
    <property type="protein sequence ID" value="ORX72673.1"/>
    <property type="molecule type" value="Genomic_DNA"/>
</dbReference>
<reference evidence="2 3" key="1">
    <citation type="submission" date="2016-07" db="EMBL/GenBank/DDBJ databases">
        <title>Pervasive Adenine N6-methylation of Active Genes in Fungi.</title>
        <authorList>
            <consortium name="DOE Joint Genome Institute"/>
            <person name="Mondo S.J."/>
            <person name="Dannebaum R.O."/>
            <person name="Kuo R.C."/>
            <person name="Labutti K."/>
            <person name="Haridas S."/>
            <person name="Kuo A."/>
            <person name="Salamov A."/>
            <person name="Ahrendt S.R."/>
            <person name="Lipzen A."/>
            <person name="Sullivan W."/>
            <person name="Andreopoulos W.B."/>
            <person name="Clum A."/>
            <person name="Lindquist E."/>
            <person name="Daum C."/>
            <person name="Ramamoorthy G.K."/>
            <person name="Gryganskyi A."/>
            <person name="Culley D."/>
            <person name="Magnuson J.K."/>
            <person name="James T.Y."/>
            <person name="O'Malley M.A."/>
            <person name="Stajich J.E."/>
            <person name="Spatafora J.W."/>
            <person name="Visel A."/>
            <person name="Grigoriev I.V."/>
        </authorList>
    </citation>
    <scope>NUCLEOTIDE SEQUENCE [LARGE SCALE GENOMIC DNA]</scope>
    <source>
        <strain evidence="2 3">ATCC 12442</strain>
    </source>
</reference>
<evidence type="ECO:0000313" key="3">
    <source>
        <dbReference type="Proteomes" id="UP000193922"/>
    </source>
</evidence>
<accession>A0A1Y1WGL2</accession>
<evidence type="ECO:0000256" key="1">
    <source>
        <dbReference type="SAM" id="Phobius"/>
    </source>
</evidence>
<keyword evidence="1" id="KW-0472">Membrane</keyword>
<dbReference type="AlphaFoldDB" id="A0A1Y1WGL2"/>
<dbReference type="GeneID" id="63808747"/>
<evidence type="ECO:0000313" key="2">
    <source>
        <dbReference type="EMBL" id="ORX72673.1"/>
    </source>
</evidence>
<organism evidence="2 3">
    <name type="scientific">Linderina pennispora</name>
    <dbReference type="NCBI Taxonomy" id="61395"/>
    <lineage>
        <taxon>Eukaryota</taxon>
        <taxon>Fungi</taxon>
        <taxon>Fungi incertae sedis</taxon>
        <taxon>Zoopagomycota</taxon>
        <taxon>Kickxellomycotina</taxon>
        <taxon>Kickxellomycetes</taxon>
        <taxon>Kickxellales</taxon>
        <taxon>Kickxellaceae</taxon>
        <taxon>Linderina</taxon>
    </lineage>
</organism>
<proteinExistence type="predicted"/>
<name>A0A1Y1WGL2_9FUNG</name>
<dbReference type="Proteomes" id="UP000193922">
    <property type="component" value="Unassembled WGS sequence"/>
</dbReference>
<keyword evidence="3" id="KW-1185">Reference proteome</keyword>
<keyword evidence="1" id="KW-0812">Transmembrane</keyword>
<comment type="caution">
    <text evidence="2">The sequence shown here is derived from an EMBL/GenBank/DDBJ whole genome shotgun (WGS) entry which is preliminary data.</text>
</comment>
<feature type="transmembrane region" description="Helical" evidence="1">
    <location>
        <begin position="46"/>
        <end position="71"/>
    </location>
</feature>